<accession>A0ACC2NQP3</accession>
<evidence type="ECO:0000313" key="2">
    <source>
        <dbReference type="Proteomes" id="UP001239111"/>
    </source>
</evidence>
<protein>
    <submittedName>
        <fullName evidence="1">Uncharacterized protein</fullName>
    </submittedName>
</protein>
<dbReference type="Proteomes" id="UP001239111">
    <property type="component" value="Chromosome 3"/>
</dbReference>
<evidence type="ECO:0000313" key="1">
    <source>
        <dbReference type="EMBL" id="KAJ8673427.1"/>
    </source>
</evidence>
<gene>
    <name evidence="1" type="ORF">QAD02_004689</name>
</gene>
<sequence>MLTYNSVSCGTSENENGSPADSLFSVDGEAGDDTGDSPETPRDTEEEATLSDEFYFHDTDDDDEQIKRKRDRSNSNDGASPPSNGLVGSPTPRTGGVGVRKIFTNSRERWRQQNVSGAFAELRKLVPTHPPDKKLSKNEILRMAIRYIRLLGNVLEWQDSQGCNGPSRLRGVRVKSEPHINSHQPSPMIYKAKASIACLKQEPQSQPKQSNHRSHGFNSDIRTNGNRCSLFKPVAPDNMSKASTMTSTYSEDSSTMTRLHSSHFICSHKPSSELQCLNRNKIPSTVSLQSGNLPQASGTPINSNQPTSNGCIFTKDYRNGIVDSRGVDFRRKNSSTSLREARKKRKVTEPERDPG</sequence>
<organism evidence="1 2">
    <name type="scientific">Eretmocerus hayati</name>
    <dbReference type="NCBI Taxonomy" id="131215"/>
    <lineage>
        <taxon>Eukaryota</taxon>
        <taxon>Metazoa</taxon>
        <taxon>Ecdysozoa</taxon>
        <taxon>Arthropoda</taxon>
        <taxon>Hexapoda</taxon>
        <taxon>Insecta</taxon>
        <taxon>Pterygota</taxon>
        <taxon>Neoptera</taxon>
        <taxon>Endopterygota</taxon>
        <taxon>Hymenoptera</taxon>
        <taxon>Apocrita</taxon>
        <taxon>Proctotrupomorpha</taxon>
        <taxon>Chalcidoidea</taxon>
        <taxon>Aphelinidae</taxon>
        <taxon>Aphelininae</taxon>
        <taxon>Eretmocerus</taxon>
    </lineage>
</organism>
<dbReference type="EMBL" id="CM056743">
    <property type="protein sequence ID" value="KAJ8673427.1"/>
    <property type="molecule type" value="Genomic_DNA"/>
</dbReference>
<proteinExistence type="predicted"/>
<name>A0ACC2NQP3_9HYME</name>
<comment type="caution">
    <text evidence="1">The sequence shown here is derived from an EMBL/GenBank/DDBJ whole genome shotgun (WGS) entry which is preliminary data.</text>
</comment>
<reference evidence="1" key="1">
    <citation type="submission" date="2023-04" db="EMBL/GenBank/DDBJ databases">
        <title>A chromosome-level genome assembly of the parasitoid wasp Eretmocerus hayati.</title>
        <authorList>
            <person name="Zhong Y."/>
            <person name="Liu S."/>
            <person name="Liu Y."/>
        </authorList>
    </citation>
    <scope>NUCLEOTIDE SEQUENCE</scope>
    <source>
        <strain evidence="1">ZJU_SS_LIU_2023</strain>
    </source>
</reference>
<keyword evidence="2" id="KW-1185">Reference proteome</keyword>